<dbReference type="Proteomes" id="UP000054248">
    <property type="component" value="Unassembled WGS sequence"/>
</dbReference>
<proteinExistence type="predicted"/>
<dbReference type="HOGENOM" id="CLU_1416128_0_0_1"/>
<evidence type="ECO:0000313" key="1">
    <source>
        <dbReference type="EMBL" id="KIO19388.1"/>
    </source>
</evidence>
<reference evidence="1 2" key="1">
    <citation type="submission" date="2014-04" db="EMBL/GenBank/DDBJ databases">
        <authorList>
            <consortium name="DOE Joint Genome Institute"/>
            <person name="Kuo A."/>
            <person name="Girlanda M."/>
            <person name="Perotto S."/>
            <person name="Kohler A."/>
            <person name="Nagy L.G."/>
            <person name="Floudas D."/>
            <person name="Copeland A."/>
            <person name="Barry K.W."/>
            <person name="Cichocki N."/>
            <person name="Veneault-Fourrey C."/>
            <person name="LaButti K."/>
            <person name="Lindquist E.A."/>
            <person name="Lipzen A."/>
            <person name="Lundell T."/>
            <person name="Morin E."/>
            <person name="Murat C."/>
            <person name="Sun H."/>
            <person name="Tunlid A."/>
            <person name="Henrissat B."/>
            <person name="Grigoriev I.V."/>
            <person name="Hibbett D.S."/>
            <person name="Martin F."/>
            <person name="Nordberg H.P."/>
            <person name="Cantor M.N."/>
            <person name="Hua S.X."/>
        </authorList>
    </citation>
    <scope>NUCLEOTIDE SEQUENCE [LARGE SCALE GENOMIC DNA]</scope>
    <source>
        <strain evidence="1 2">MUT 4182</strain>
    </source>
</reference>
<sequence>MKNVLVRHYDKNPGKSGSEHPAILGAWRTKPLPQRRVSGCGIWWMGSQPRKTSLSQFHGFHPLSRPRNVCRECLFMYSRTVGGPEPETPGKFFDIEGGWYHVARLGAQPVWQTPPVRRVPGGLILCDHAGDISGEGLGQCQRHNLGTELSTKIPGGHPSCPTMKTSSHPNCTKIEDAAANERQTALGEHRKE</sequence>
<dbReference type="EMBL" id="KN823224">
    <property type="protein sequence ID" value="KIO19388.1"/>
    <property type="molecule type" value="Genomic_DNA"/>
</dbReference>
<accession>A0A0C3KD96</accession>
<reference evidence="2" key="2">
    <citation type="submission" date="2015-01" db="EMBL/GenBank/DDBJ databases">
        <title>Evolutionary Origins and Diversification of the Mycorrhizal Mutualists.</title>
        <authorList>
            <consortium name="DOE Joint Genome Institute"/>
            <consortium name="Mycorrhizal Genomics Consortium"/>
            <person name="Kohler A."/>
            <person name="Kuo A."/>
            <person name="Nagy L.G."/>
            <person name="Floudas D."/>
            <person name="Copeland A."/>
            <person name="Barry K.W."/>
            <person name="Cichocki N."/>
            <person name="Veneault-Fourrey C."/>
            <person name="LaButti K."/>
            <person name="Lindquist E.A."/>
            <person name="Lipzen A."/>
            <person name="Lundell T."/>
            <person name="Morin E."/>
            <person name="Murat C."/>
            <person name="Riley R."/>
            <person name="Ohm R."/>
            <person name="Sun H."/>
            <person name="Tunlid A."/>
            <person name="Henrissat B."/>
            <person name="Grigoriev I.V."/>
            <person name="Hibbett D.S."/>
            <person name="Martin F."/>
        </authorList>
    </citation>
    <scope>NUCLEOTIDE SEQUENCE [LARGE SCALE GENOMIC DNA]</scope>
    <source>
        <strain evidence="2">MUT 4182</strain>
    </source>
</reference>
<name>A0A0C3KD96_9AGAM</name>
<dbReference type="AlphaFoldDB" id="A0A0C3KD96"/>
<evidence type="ECO:0000313" key="2">
    <source>
        <dbReference type="Proteomes" id="UP000054248"/>
    </source>
</evidence>
<gene>
    <name evidence="1" type="ORF">M407DRAFT_11409</name>
</gene>
<organism evidence="1 2">
    <name type="scientific">Tulasnella calospora MUT 4182</name>
    <dbReference type="NCBI Taxonomy" id="1051891"/>
    <lineage>
        <taxon>Eukaryota</taxon>
        <taxon>Fungi</taxon>
        <taxon>Dikarya</taxon>
        <taxon>Basidiomycota</taxon>
        <taxon>Agaricomycotina</taxon>
        <taxon>Agaricomycetes</taxon>
        <taxon>Cantharellales</taxon>
        <taxon>Tulasnellaceae</taxon>
        <taxon>Tulasnella</taxon>
    </lineage>
</organism>
<protein>
    <submittedName>
        <fullName evidence="1">Uncharacterized protein</fullName>
    </submittedName>
</protein>
<keyword evidence="2" id="KW-1185">Reference proteome</keyword>